<feature type="compositionally biased region" description="Basic and acidic residues" evidence="1">
    <location>
        <begin position="92"/>
        <end position="142"/>
    </location>
</feature>
<proteinExistence type="predicted"/>
<reference evidence="3" key="1">
    <citation type="submission" date="2018-04" db="EMBL/GenBank/DDBJ databases">
        <title>Whole genome sequencing of Hypsizygus marmoreus.</title>
        <authorList>
            <person name="Choi I.-G."/>
            <person name="Min B."/>
            <person name="Kim J.-G."/>
            <person name="Kim S."/>
            <person name="Oh Y.-L."/>
            <person name="Kong W.-S."/>
            <person name="Park H."/>
            <person name="Jeong J."/>
            <person name="Song E.-S."/>
        </authorList>
    </citation>
    <scope>NUCLEOTIDE SEQUENCE [LARGE SCALE GENOMIC DNA]</scope>
    <source>
        <strain evidence="3">51987-8</strain>
    </source>
</reference>
<accession>A0A369J9C8</accession>
<feature type="compositionally biased region" description="Basic and acidic residues" evidence="1">
    <location>
        <begin position="161"/>
        <end position="210"/>
    </location>
</feature>
<gene>
    <name evidence="3" type="ORF">Hypma_014765</name>
</gene>
<name>A0A369J9C8_HYPMA</name>
<comment type="caution">
    <text evidence="3">The sequence shown here is derived from an EMBL/GenBank/DDBJ whole genome shotgun (WGS) entry which is preliminary data.</text>
</comment>
<evidence type="ECO:0000256" key="2">
    <source>
        <dbReference type="SAM" id="SignalP"/>
    </source>
</evidence>
<evidence type="ECO:0000256" key="1">
    <source>
        <dbReference type="SAM" id="MobiDB-lite"/>
    </source>
</evidence>
<keyword evidence="2" id="KW-0732">Signal</keyword>
<protein>
    <submittedName>
        <fullName evidence="3">Uncharacterized protein</fullName>
    </submittedName>
</protein>
<evidence type="ECO:0000313" key="4">
    <source>
        <dbReference type="Proteomes" id="UP000076154"/>
    </source>
</evidence>
<dbReference type="EMBL" id="LUEZ02000090">
    <property type="protein sequence ID" value="RDB18651.1"/>
    <property type="molecule type" value="Genomic_DNA"/>
</dbReference>
<keyword evidence="4" id="KW-1185">Reference proteome</keyword>
<feature type="compositionally biased region" description="Basic and acidic residues" evidence="1">
    <location>
        <begin position="222"/>
        <end position="236"/>
    </location>
</feature>
<feature type="region of interest" description="Disordered" evidence="1">
    <location>
        <begin position="65"/>
        <end position="253"/>
    </location>
</feature>
<feature type="chain" id="PRO_5016711615" evidence="2">
    <location>
        <begin position="21"/>
        <end position="253"/>
    </location>
</feature>
<organism evidence="3 4">
    <name type="scientific">Hypsizygus marmoreus</name>
    <name type="common">White beech mushroom</name>
    <name type="synonym">Agaricus marmoreus</name>
    <dbReference type="NCBI Taxonomy" id="39966"/>
    <lineage>
        <taxon>Eukaryota</taxon>
        <taxon>Fungi</taxon>
        <taxon>Dikarya</taxon>
        <taxon>Basidiomycota</taxon>
        <taxon>Agaricomycotina</taxon>
        <taxon>Agaricomycetes</taxon>
        <taxon>Agaricomycetidae</taxon>
        <taxon>Agaricales</taxon>
        <taxon>Tricholomatineae</taxon>
        <taxon>Lyophyllaceae</taxon>
        <taxon>Hypsizygus</taxon>
    </lineage>
</organism>
<feature type="signal peptide" evidence="2">
    <location>
        <begin position="1"/>
        <end position="20"/>
    </location>
</feature>
<dbReference type="AlphaFoldDB" id="A0A369J9C8"/>
<dbReference type="Proteomes" id="UP000076154">
    <property type="component" value="Unassembled WGS sequence"/>
</dbReference>
<dbReference type="InParanoid" id="A0A369J9C8"/>
<sequence length="253" mass="28377">MISLASTLLLVSLLFSGVSAAPVGTRSLDVKTMRRMAETRDTTTTTLPVPRNIPDVVAKIHHDDATHVRRHHTNPPPKANDAHVRRMHPRHVRDAVPRKGTDNVARDTEAKEKRAPKPETEKTPTPRDPVDNVARADPDRAKKFAMRSEPAQKKKPVGKVVKRDPELVVRSTGDKIVKRDGGDDSIKVVVKRDPELVVKRAEPREEEKPRPKSLYSSGASPREVKEEEKKKRDDVRGPIGPIAMFRRTLEDLD</sequence>
<evidence type="ECO:0000313" key="3">
    <source>
        <dbReference type="EMBL" id="RDB18651.1"/>
    </source>
</evidence>